<feature type="domain" description="UspA" evidence="2">
    <location>
        <begin position="209"/>
        <end position="252"/>
    </location>
</feature>
<protein>
    <submittedName>
        <fullName evidence="3">Nucleotide-binding universal stress protein, UspA family</fullName>
    </submittedName>
</protein>
<dbReference type="InterPro" id="IPR006015">
    <property type="entry name" value="Universal_stress_UspA"/>
</dbReference>
<feature type="domain" description="UspA" evidence="2">
    <location>
        <begin position="16"/>
        <end position="160"/>
    </location>
</feature>
<dbReference type="Gene3D" id="3.40.50.620">
    <property type="entry name" value="HUPs"/>
    <property type="match status" value="3"/>
</dbReference>
<evidence type="ECO:0000259" key="2">
    <source>
        <dbReference type="Pfam" id="PF00582"/>
    </source>
</evidence>
<evidence type="ECO:0000313" key="4">
    <source>
        <dbReference type="Proteomes" id="UP000199623"/>
    </source>
</evidence>
<name>A0A1G7W212_9PSEU</name>
<dbReference type="InterPro" id="IPR014729">
    <property type="entry name" value="Rossmann-like_a/b/a_fold"/>
</dbReference>
<proteinExistence type="inferred from homology"/>
<dbReference type="STRING" id="200378.SAMN05216553_110101"/>
<dbReference type="RefSeq" id="WP_090052356.1">
    <property type="nucleotide sequence ID" value="NZ_FNCC01000010.1"/>
</dbReference>
<keyword evidence="4" id="KW-1185">Reference proteome</keyword>
<dbReference type="PRINTS" id="PR01438">
    <property type="entry name" value="UNVRSLSTRESS"/>
</dbReference>
<dbReference type="EMBL" id="FNCC01000010">
    <property type="protein sequence ID" value="SDG65918.1"/>
    <property type="molecule type" value="Genomic_DNA"/>
</dbReference>
<dbReference type="AlphaFoldDB" id="A0A1G7W212"/>
<organism evidence="3 4">
    <name type="scientific">Lentzea fradiae</name>
    <dbReference type="NCBI Taxonomy" id="200378"/>
    <lineage>
        <taxon>Bacteria</taxon>
        <taxon>Bacillati</taxon>
        <taxon>Actinomycetota</taxon>
        <taxon>Actinomycetes</taxon>
        <taxon>Pseudonocardiales</taxon>
        <taxon>Pseudonocardiaceae</taxon>
        <taxon>Lentzea</taxon>
    </lineage>
</organism>
<gene>
    <name evidence="3" type="ORF">SAMN05216553_110101</name>
</gene>
<evidence type="ECO:0000313" key="3">
    <source>
        <dbReference type="EMBL" id="SDG65918.1"/>
    </source>
</evidence>
<dbReference type="InterPro" id="IPR006016">
    <property type="entry name" value="UspA"/>
</dbReference>
<dbReference type="PANTHER" id="PTHR46553">
    <property type="entry name" value="ADENINE NUCLEOTIDE ALPHA HYDROLASES-LIKE SUPERFAMILY PROTEIN"/>
    <property type="match status" value="1"/>
</dbReference>
<evidence type="ECO:0000256" key="1">
    <source>
        <dbReference type="ARBA" id="ARBA00008791"/>
    </source>
</evidence>
<dbReference type="PANTHER" id="PTHR46553:SF3">
    <property type="entry name" value="ADENINE NUCLEOTIDE ALPHA HYDROLASES-LIKE SUPERFAMILY PROTEIN"/>
    <property type="match status" value="1"/>
</dbReference>
<reference evidence="4" key="1">
    <citation type="submission" date="2016-10" db="EMBL/GenBank/DDBJ databases">
        <authorList>
            <person name="Varghese N."/>
            <person name="Submissions S."/>
        </authorList>
    </citation>
    <scope>NUCLEOTIDE SEQUENCE [LARGE SCALE GENOMIC DNA]</scope>
    <source>
        <strain evidence="4">CGMCC 4.3506</strain>
    </source>
</reference>
<dbReference type="Pfam" id="PF00582">
    <property type="entry name" value="Usp"/>
    <property type="match status" value="2"/>
</dbReference>
<accession>A0A1G7W212</accession>
<comment type="similarity">
    <text evidence="1">Belongs to the universal stress protein A family.</text>
</comment>
<dbReference type="OrthoDB" id="3404132at2"/>
<dbReference type="Proteomes" id="UP000199623">
    <property type="component" value="Unassembled WGS sequence"/>
</dbReference>
<sequence>MSAASPFAQAGRRGAVVAGFDGSDRAWEAVHWAAAEAAHRRRPLLLVHAHLASVTSAWGTVAAPGWGAAAVFDNTPLLREAEEQLLMAAEVCRRGEPGLDVSVEVLEGRTSAVLTEVARSVQAELVVVGTSGQWALSRVLLGSKATDLAHDVDVPVVAVRSGPADRSGPVVVAVNGTAECMTAVQFAASQAERHSCELRPVHEDSRMLLDHSEGARLLVVSDHGDSAVQRALFGSVIRTALTRAPCPVAVVPKAATAGP</sequence>
<dbReference type="SUPFAM" id="SSF52402">
    <property type="entry name" value="Adenine nucleotide alpha hydrolases-like"/>
    <property type="match status" value="2"/>
</dbReference>